<dbReference type="AlphaFoldDB" id="A0A0V1HJ86"/>
<dbReference type="GO" id="GO:0005681">
    <property type="term" value="C:spliceosomal complex"/>
    <property type="evidence" value="ECO:0007669"/>
    <property type="project" value="TreeGrafter"/>
</dbReference>
<comment type="similarity">
    <text evidence="2">Belongs to the TLS1 family.</text>
</comment>
<proteinExistence type="inferred from homology"/>
<accession>A0A0V1HJ86</accession>
<evidence type="ECO:0000313" key="5">
    <source>
        <dbReference type="EMBL" id="KRZ10582.1"/>
    </source>
</evidence>
<keyword evidence="3" id="KW-0539">Nucleus</keyword>
<dbReference type="OrthoDB" id="5627at2759"/>
<dbReference type="EMBL" id="JYDP01000058">
    <property type="protein sequence ID" value="KRZ10582.1"/>
    <property type="molecule type" value="Genomic_DNA"/>
</dbReference>
<organism evidence="5 6">
    <name type="scientific">Trichinella zimbabwensis</name>
    <dbReference type="NCBI Taxonomy" id="268475"/>
    <lineage>
        <taxon>Eukaryota</taxon>
        <taxon>Metazoa</taxon>
        <taxon>Ecdysozoa</taxon>
        <taxon>Nematoda</taxon>
        <taxon>Enoplea</taxon>
        <taxon>Dorylaimia</taxon>
        <taxon>Trichinellida</taxon>
        <taxon>Trichinellidae</taxon>
        <taxon>Trichinella</taxon>
    </lineage>
</organism>
<evidence type="ECO:0000256" key="2">
    <source>
        <dbReference type="ARBA" id="ARBA00007643"/>
    </source>
</evidence>
<dbReference type="Proteomes" id="UP000055024">
    <property type="component" value="Unassembled WGS sequence"/>
</dbReference>
<comment type="caution">
    <text evidence="5">The sequence shown here is derived from an EMBL/GenBank/DDBJ whole genome shotgun (WGS) entry which is preliminary data.</text>
</comment>
<dbReference type="STRING" id="268475.A0A0V1HJ86"/>
<dbReference type="GO" id="GO:0000398">
    <property type="term" value="P:mRNA splicing, via spliceosome"/>
    <property type="evidence" value="ECO:0007669"/>
    <property type="project" value="TreeGrafter"/>
</dbReference>
<reference evidence="5 6" key="1">
    <citation type="submission" date="2015-01" db="EMBL/GenBank/DDBJ databases">
        <title>Evolution of Trichinella species and genotypes.</title>
        <authorList>
            <person name="Korhonen P.K."/>
            <person name="Edoardo P."/>
            <person name="Giuseppe L.R."/>
            <person name="Gasser R.B."/>
        </authorList>
    </citation>
    <scope>NUCLEOTIDE SEQUENCE [LARGE SCALE GENOMIC DNA]</scope>
    <source>
        <strain evidence="5">ISS1029</strain>
    </source>
</reference>
<gene>
    <name evidence="5" type="ORF">T11_14870</name>
</gene>
<dbReference type="InterPro" id="IPR010756">
    <property type="entry name" value="Tls1-like"/>
</dbReference>
<feature type="region of interest" description="Disordered" evidence="4">
    <location>
        <begin position="1"/>
        <end position="26"/>
    </location>
</feature>
<dbReference type="PANTHER" id="PTHR13486:SF2">
    <property type="entry name" value="SPLICING FACTOR C9ORF78"/>
    <property type="match status" value="1"/>
</dbReference>
<feature type="compositionally biased region" description="Acidic residues" evidence="4">
    <location>
        <begin position="13"/>
        <end position="22"/>
    </location>
</feature>
<protein>
    <submittedName>
        <fullName evidence="5">Uncharacterized protein</fullName>
    </submittedName>
</protein>
<keyword evidence="6" id="KW-1185">Reference proteome</keyword>
<dbReference type="Pfam" id="PF07052">
    <property type="entry name" value="Hep_59"/>
    <property type="match status" value="1"/>
</dbReference>
<sequence>MSNKRFRKRNDESSSESDDAENELSRKNVIETVRQLQNLRKRPPGLTIGELATGKEYTKEIPQSVDPFKLKVGGMIDLKKIKPSDVKHADVEEGIRRTFSKESQLRDEDEEMRKYVEEQMLKRKGIETNTENKTEKIGPADQALQELSDRLKMYQSKTTEDMLSNQMLCGIPEVDLGLGHKMKAVEQTEAAKARLFAEAIRKKRTVEETLVARKQLLRDIEEGDFSRTIFDVNGEFSSGSDLLKPDENENEEEHFVTNSSAILSAVKSKR</sequence>
<feature type="region of interest" description="Disordered" evidence="4">
    <location>
        <begin position="237"/>
        <end position="257"/>
    </location>
</feature>
<name>A0A0V1HJ86_9BILA</name>
<evidence type="ECO:0000313" key="6">
    <source>
        <dbReference type="Proteomes" id="UP000055024"/>
    </source>
</evidence>
<dbReference type="PANTHER" id="PTHR13486">
    <property type="entry name" value="TELOMERE LENGTH AND SILENCING PROTEIN 1 TLS1 FAMILY MEMBER"/>
    <property type="match status" value="1"/>
</dbReference>
<comment type="subcellular location">
    <subcellularLocation>
        <location evidence="1">Nucleus</location>
    </subcellularLocation>
</comment>
<evidence type="ECO:0000256" key="1">
    <source>
        <dbReference type="ARBA" id="ARBA00004123"/>
    </source>
</evidence>
<evidence type="ECO:0000256" key="4">
    <source>
        <dbReference type="SAM" id="MobiDB-lite"/>
    </source>
</evidence>
<evidence type="ECO:0000256" key="3">
    <source>
        <dbReference type="ARBA" id="ARBA00023242"/>
    </source>
</evidence>